<dbReference type="InterPro" id="IPR036412">
    <property type="entry name" value="HAD-like_sf"/>
</dbReference>
<evidence type="ECO:0000313" key="3">
    <source>
        <dbReference type="Proteomes" id="UP000054144"/>
    </source>
</evidence>
<dbReference type="EMBL" id="KN881933">
    <property type="protein sequence ID" value="KIY47533.1"/>
    <property type="molecule type" value="Genomic_DNA"/>
</dbReference>
<protein>
    <submittedName>
        <fullName evidence="2">HAD-like protein</fullName>
    </submittedName>
</protein>
<gene>
    <name evidence="2" type="ORF">FISHEDRAFT_45193</name>
</gene>
<reference evidence="2 3" key="1">
    <citation type="journal article" date="2015" name="Fungal Genet. Biol.">
        <title>Evolution of novel wood decay mechanisms in Agaricales revealed by the genome sequences of Fistulina hepatica and Cylindrobasidium torrendii.</title>
        <authorList>
            <person name="Floudas D."/>
            <person name="Held B.W."/>
            <person name="Riley R."/>
            <person name="Nagy L.G."/>
            <person name="Koehler G."/>
            <person name="Ransdell A.S."/>
            <person name="Younus H."/>
            <person name="Chow J."/>
            <person name="Chiniquy J."/>
            <person name="Lipzen A."/>
            <person name="Tritt A."/>
            <person name="Sun H."/>
            <person name="Haridas S."/>
            <person name="LaButti K."/>
            <person name="Ohm R.A."/>
            <person name="Kues U."/>
            <person name="Blanchette R.A."/>
            <person name="Grigoriev I.V."/>
            <person name="Minto R.E."/>
            <person name="Hibbett D.S."/>
        </authorList>
    </citation>
    <scope>NUCLEOTIDE SEQUENCE [LARGE SCALE GENOMIC DNA]</scope>
    <source>
        <strain evidence="2 3">ATCC 64428</strain>
    </source>
</reference>
<dbReference type="PANTHER" id="PTHR43316">
    <property type="entry name" value="HYDROLASE, HALOACID DELAHOGENASE-RELATED"/>
    <property type="match status" value="1"/>
</dbReference>
<dbReference type="InterPro" id="IPR023214">
    <property type="entry name" value="HAD_sf"/>
</dbReference>
<dbReference type="PANTHER" id="PTHR43316:SF9">
    <property type="entry name" value="ACID DEHALOGENASE, PUTATIVE (AFU_ORTHOLOGUE AFUA_6G14460)-RELATED"/>
    <property type="match status" value="1"/>
</dbReference>
<evidence type="ECO:0000256" key="1">
    <source>
        <dbReference type="ARBA" id="ARBA00022801"/>
    </source>
</evidence>
<proteinExistence type="predicted"/>
<accession>A0A0D7A9N6</accession>
<name>A0A0D7A9N6_9AGAR</name>
<dbReference type="Proteomes" id="UP000054144">
    <property type="component" value="Unassembled WGS sequence"/>
</dbReference>
<dbReference type="InterPro" id="IPR051540">
    <property type="entry name" value="S-2-haloacid_dehalogenase"/>
</dbReference>
<organism evidence="2 3">
    <name type="scientific">Fistulina hepatica ATCC 64428</name>
    <dbReference type="NCBI Taxonomy" id="1128425"/>
    <lineage>
        <taxon>Eukaryota</taxon>
        <taxon>Fungi</taxon>
        <taxon>Dikarya</taxon>
        <taxon>Basidiomycota</taxon>
        <taxon>Agaricomycotina</taxon>
        <taxon>Agaricomycetes</taxon>
        <taxon>Agaricomycetidae</taxon>
        <taxon>Agaricales</taxon>
        <taxon>Fistulinaceae</taxon>
        <taxon>Fistulina</taxon>
    </lineage>
</organism>
<keyword evidence="1" id="KW-0378">Hydrolase</keyword>
<dbReference type="Gene3D" id="1.10.150.750">
    <property type="match status" value="1"/>
</dbReference>
<dbReference type="SUPFAM" id="SSF56784">
    <property type="entry name" value="HAD-like"/>
    <property type="match status" value="1"/>
</dbReference>
<evidence type="ECO:0000313" key="2">
    <source>
        <dbReference type="EMBL" id="KIY47533.1"/>
    </source>
</evidence>
<sequence length="282" mass="31833">MVSQVLQFDVYGTLIDWDSGLYAALQPLLNRYLASASWSREQALLTFDQLEVDMKACYPTMLHPDILSRVHEAMEEKIRALSPLDTTLPPLTSDEERHAFGFCPKTFEVFPDTPDALQRLAQHFKLVVLSNIDNQCFAHTLARMSAPAEYPACVDTYTRPPGTVRWLPQNVPRSRSPFTFILTAQDTGVYKPDLLGFRTMIARLSDVPELAPNAGKEGLFVVANDLRIDHVPAQELGIRSVWIDRRGIGEEAAIRWLGGKKWQRRFTTLGEMADAVERGEFP</sequence>
<dbReference type="AlphaFoldDB" id="A0A0D7A9N6"/>
<dbReference type="Gene3D" id="3.40.50.1000">
    <property type="entry name" value="HAD superfamily/HAD-like"/>
    <property type="match status" value="1"/>
</dbReference>
<keyword evidence="3" id="KW-1185">Reference proteome</keyword>
<dbReference type="GO" id="GO:0016787">
    <property type="term" value="F:hydrolase activity"/>
    <property type="evidence" value="ECO:0007669"/>
    <property type="project" value="UniProtKB-KW"/>
</dbReference>
<dbReference type="OrthoDB" id="20198at2759"/>